<dbReference type="NCBIfam" id="TIGR01290">
    <property type="entry name" value="nifB"/>
    <property type="match status" value="1"/>
</dbReference>
<dbReference type="InterPro" id="IPR006638">
    <property type="entry name" value="Elp3/MiaA/NifB-like_rSAM"/>
</dbReference>
<dbReference type="UniPathway" id="UPA00782"/>
<dbReference type="SFLD" id="SFLDF00281">
    <property type="entry name" value="FeMo_cofactor_biosynthesis_pro"/>
    <property type="match status" value="1"/>
</dbReference>
<dbReference type="AlphaFoldDB" id="E3HAJ5"/>
<dbReference type="InterPro" id="IPR036105">
    <property type="entry name" value="DiNase_FeMo-co_biosyn_sf"/>
</dbReference>
<dbReference type="Pfam" id="PF04055">
    <property type="entry name" value="Radical_SAM"/>
    <property type="match status" value="1"/>
</dbReference>
<dbReference type="SMART" id="SM00729">
    <property type="entry name" value="Elp3"/>
    <property type="match status" value="1"/>
</dbReference>
<reference evidence="16 17" key="1">
    <citation type="journal article" date="2010" name="Stand. Genomic Sci.">
        <title>Complete genome sequence of Ilyobacter polytropus type strain (CuHbu1).</title>
        <authorList>
            <person name="Sikorski J."/>
            <person name="Chertkov O."/>
            <person name="Lapidus A."/>
            <person name="Nolan M."/>
            <person name="Lucas S."/>
            <person name="Del Rio T.G."/>
            <person name="Tice H."/>
            <person name="Cheng J.F."/>
            <person name="Tapia R."/>
            <person name="Han C."/>
            <person name="Goodwin L."/>
            <person name="Pitluck S."/>
            <person name="Liolios K."/>
            <person name="Ivanova N."/>
            <person name="Mavromatis K."/>
            <person name="Mikhailova N."/>
            <person name="Pati A."/>
            <person name="Chen A."/>
            <person name="Palaniappan K."/>
            <person name="Land M."/>
            <person name="Hauser L."/>
            <person name="Chang Y.J."/>
            <person name="Jeffries C.D."/>
            <person name="Brambilla E."/>
            <person name="Yasawong M."/>
            <person name="Rohde M."/>
            <person name="Pukall R."/>
            <person name="Spring S."/>
            <person name="Goker M."/>
            <person name="Woyke T."/>
            <person name="Bristow J."/>
            <person name="Eisen J.A."/>
            <person name="Markowitz V."/>
            <person name="Hugenholtz P."/>
            <person name="Kyrpides N.C."/>
            <person name="Klenk H.P."/>
        </authorList>
    </citation>
    <scope>NUCLEOTIDE SEQUENCE [LARGE SCALE GENOMIC DNA]</scope>
    <source>
        <strain evidence="17">ATCC 51220 / DSM 2926 / LMG 16218 / CuHBu1</strain>
    </source>
</reference>
<evidence type="ECO:0000256" key="14">
    <source>
        <dbReference type="ARBA" id="ARBA00032102"/>
    </source>
</evidence>
<dbReference type="Gene3D" id="3.30.420.130">
    <property type="entry name" value="Dinitrogenase iron-molybdenum cofactor biosynthesis domain"/>
    <property type="match status" value="1"/>
</dbReference>
<dbReference type="Pfam" id="PF02579">
    <property type="entry name" value="Nitro_FeMo-Co"/>
    <property type="match status" value="1"/>
</dbReference>
<name>E3HAJ5_ILYPC</name>
<evidence type="ECO:0000256" key="9">
    <source>
        <dbReference type="ARBA" id="ARBA00023004"/>
    </source>
</evidence>
<dbReference type="CDD" id="cd01335">
    <property type="entry name" value="Radical_SAM"/>
    <property type="match status" value="1"/>
</dbReference>
<dbReference type="GO" id="GO:0016829">
    <property type="term" value="F:lyase activity"/>
    <property type="evidence" value="ECO:0007669"/>
    <property type="project" value="UniProtKB-KW"/>
</dbReference>
<evidence type="ECO:0000313" key="17">
    <source>
        <dbReference type="Proteomes" id="UP000006875"/>
    </source>
</evidence>
<dbReference type="Gene3D" id="3.20.20.70">
    <property type="entry name" value="Aldolase class I"/>
    <property type="match status" value="1"/>
</dbReference>
<dbReference type="GO" id="GO:0046872">
    <property type="term" value="F:metal ion binding"/>
    <property type="evidence" value="ECO:0007669"/>
    <property type="project" value="UniProtKB-KW"/>
</dbReference>
<dbReference type="Proteomes" id="UP000006875">
    <property type="component" value="Chromosome"/>
</dbReference>
<dbReference type="GO" id="GO:0051539">
    <property type="term" value="F:4 iron, 4 sulfur cluster binding"/>
    <property type="evidence" value="ECO:0007669"/>
    <property type="project" value="UniProtKB-KW"/>
</dbReference>
<dbReference type="KEGG" id="ipo:Ilyop_1402"/>
<dbReference type="GO" id="GO:0032324">
    <property type="term" value="P:molybdopterin cofactor biosynthetic process"/>
    <property type="evidence" value="ECO:0007669"/>
    <property type="project" value="UniProtKB-ARBA"/>
</dbReference>
<keyword evidence="10" id="KW-0411">Iron-sulfur</keyword>
<feature type="domain" description="Radical SAM core" evidence="15">
    <location>
        <begin position="40"/>
        <end position="282"/>
    </location>
</feature>
<dbReference type="SFLD" id="SFLDS00029">
    <property type="entry name" value="Radical_SAM"/>
    <property type="match status" value="1"/>
</dbReference>
<evidence type="ECO:0000256" key="8">
    <source>
        <dbReference type="ARBA" id="ARBA00022723"/>
    </source>
</evidence>
<keyword evidence="8" id="KW-0479">Metal-binding</keyword>
<evidence type="ECO:0000256" key="7">
    <source>
        <dbReference type="ARBA" id="ARBA00022691"/>
    </source>
</evidence>
<keyword evidence="11" id="KW-0535">Nitrogen fixation</keyword>
<dbReference type="PROSITE" id="PS51918">
    <property type="entry name" value="RADICAL_SAM"/>
    <property type="match status" value="1"/>
</dbReference>
<accession>E3HAJ5</accession>
<keyword evidence="12" id="KW-0456">Lyase</keyword>
<comment type="function">
    <text evidence="2">Involved in the biosynthesis of the iron-molybdenum cofactor (FeMo-co or M-cluster) found in the dinitrogenase enzyme of the nitrogenase complex in nitrogen-fixing microorganisms. NifB catalyzes the crucial step of radical SAM-dependent carbide insertion that occurs concomitant with the insertion of a 9th sulfur and the rearrangement/coupling of two [4Fe-4S] clusters into a [8Fe-9S-C] cluster, the precursor to the M-cluster.</text>
</comment>
<sequence length="426" mass="47853">MAMGNVGCSGGCSGKTDYPEWASEELKKKTEEHPCYTADGHKNARMHIPVAPKCNIQCNYCNRLYDCVNESRPGVTSGILTPEAAAKKYSIVKEKIENLKVVGIAGPGDALANFEETKKSIELIKEKDPDVIICLSTNGLMLPDYAEEIIALGINHVTVTLNSIDPKIGAKIYEFVNYKGKILRGEEGARVLQENQLKGIEYLTKNGVLCKINIVLVKGVNDHHIPEVVKKVRELGAFMTNIMPLIPAAGTVFENMPLVSKKELNELRNKCSITMKQMYHCQQCRADAIGQLTQDRSLEFRGTGEEKFEEKEERDLLVAVASKDRKLIDQHFGQVDRFHIYKYSKDGIEFMEEREIEKYCTGIESCDDKDSKIEKVIKTLGDCKMVLSVRIGYGPKQMLRSNNIYTYELYDTIEDGINTAFKKING</sequence>
<evidence type="ECO:0000256" key="10">
    <source>
        <dbReference type="ARBA" id="ARBA00023014"/>
    </source>
</evidence>
<evidence type="ECO:0000256" key="11">
    <source>
        <dbReference type="ARBA" id="ARBA00023231"/>
    </source>
</evidence>
<comment type="pathway">
    <text evidence="3">Cofactor biosynthesis; Fe-Mo cofactor biosynthesis.</text>
</comment>
<evidence type="ECO:0000313" key="16">
    <source>
        <dbReference type="EMBL" id="ADO83182.1"/>
    </source>
</evidence>
<dbReference type="SUPFAM" id="SSF102114">
    <property type="entry name" value="Radical SAM enzymes"/>
    <property type="match status" value="1"/>
</dbReference>
<organism evidence="16 17">
    <name type="scientific">Ilyobacter polytropus (strain ATCC 51220 / DSM 2926 / LMG 16218 / CuHBu1)</name>
    <dbReference type="NCBI Taxonomy" id="572544"/>
    <lineage>
        <taxon>Bacteria</taxon>
        <taxon>Fusobacteriati</taxon>
        <taxon>Fusobacteriota</taxon>
        <taxon>Fusobacteriia</taxon>
        <taxon>Fusobacteriales</taxon>
        <taxon>Fusobacteriaceae</taxon>
        <taxon>Ilyobacter</taxon>
    </lineage>
</organism>
<evidence type="ECO:0000256" key="1">
    <source>
        <dbReference type="ARBA" id="ARBA00001966"/>
    </source>
</evidence>
<evidence type="ECO:0000256" key="3">
    <source>
        <dbReference type="ARBA" id="ARBA00005155"/>
    </source>
</evidence>
<dbReference type="InterPro" id="IPR007197">
    <property type="entry name" value="rSAM"/>
</dbReference>
<gene>
    <name evidence="16" type="ordered locus">Ilyop_1402</name>
</gene>
<evidence type="ECO:0000256" key="6">
    <source>
        <dbReference type="ARBA" id="ARBA00022485"/>
    </source>
</evidence>
<dbReference type="EMBL" id="CP002281">
    <property type="protein sequence ID" value="ADO83182.1"/>
    <property type="molecule type" value="Genomic_DNA"/>
</dbReference>
<evidence type="ECO:0000256" key="13">
    <source>
        <dbReference type="ARBA" id="ARBA00030926"/>
    </source>
</evidence>
<dbReference type="InterPro" id="IPR013785">
    <property type="entry name" value="Aldolase_TIM"/>
</dbReference>
<dbReference type="STRING" id="572544.Ilyop_1402"/>
<dbReference type="InterPro" id="IPR000385">
    <property type="entry name" value="MoaA_NifB_PqqE_Fe-S-bd_CS"/>
</dbReference>
<dbReference type="SFLD" id="SFLDG01067">
    <property type="entry name" value="SPASM/twitch_domain_containing"/>
    <property type="match status" value="1"/>
</dbReference>
<dbReference type="PANTHER" id="PTHR43787">
    <property type="entry name" value="FEMO COFACTOR BIOSYNTHESIS PROTEIN NIFB-RELATED"/>
    <property type="match status" value="1"/>
</dbReference>
<dbReference type="eggNOG" id="COG0535">
    <property type="taxonomic scope" value="Bacteria"/>
</dbReference>
<evidence type="ECO:0000256" key="5">
    <source>
        <dbReference type="ARBA" id="ARBA00021702"/>
    </source>
</evidence>
<keyword evidence="7" id="KW-0949">S-adenosyl-L-methionine</keyword>
<dbReference type="InterPro" id="IPR058240">
    <property type="entry name" value="rSAM_sf"/>
</dbReference>
<evidence type="ECO:0000259" key="15">
    <source>
        <dbReference type="PROSITE" id="PS51918"/>
    </source>
</evidence>
<dbReference type="PANTHER" id="PTHR43787:SF13">
    <property type="entry name" value="FEMO COFACTOR BIOSYNTHESIS PROTEIN NIFB"/>
    <property type="match status" value="1"/>
</dbReference>
<dbReference type="SFLD" id="SFLDG01068">
    <property type="entry name" value="FeMo_cofactor_biosynthesis_pro"/>
    <property type="match status" value="1"/>
</dbReference>
<protein>
    <recommendedName>
        <fullName evidence="5">FeMo cofactor biosynthesis protein NifB</fullName>
    </recommendedName>
    <alternativeName>
        <fullName evidence="14">Nitrogenase cofactor maturase NifB</fullName>
    </alternativeName>
    <alternativeName>
        <fullName evidence="13">Radical SAM assemblase NifB</fullName>
    </alternativeName>
</protein>
<proteinExistence type="inferred from homology"/>
<comment type="cofactor">
    <cofactor evidence="1">
        <name>[4Fe-4S] cluster</name>
        <dbReference type="ChEBI" id="CHEBI:49883"/>
    </cofactor>
</comment>
<dbReference type="InterPro" id="IPR005980">
    <property type="entry name" value="Nase_CF_NifB"/>
</dbReference>
<dbReference type="InterPro" id="IPR003731">
    <property type="entry name" value="Di-Nase_FeMo-co_biosynth"/>
</dbReference>
<keyword evidence="9" id="KW-0408">Iron</keyword>
<evidence type="ECO:0000256" key="12">
    <source>
        <dbReference type="ARBA" id="ARBA00023239"/>
    </source>
</evidence>
<keyword evidence="17" id="KW-1185">Reference proteome</keyword>
<dbReference type="RefSeq" id="WP_013387849.1">
    <property type="nucleotide sequence ID" value="NC_014632.1"/>
</dbReference>
<evidence type="ECO:0000256" key="2">
    <source>
        <dbReference type="ARBA" id="ARBA00003522"/>
    </source>
</evidence>
<evidence type="ECO:0000256" key="4">
    <source>
        <dbReference type="ARBA" id="ARBA00006804"/>
    </source>
</evidence>
<dbReference type="SUPFAM" id="SSF53146">
    <property type="entry name" value="Nitrogenase accessory factor-like"/>
    <property type="match status" value="1"/>
</dbReference>
<comment type="similarity">
    <text evidence="4">Belongs to the radical SAM superfamily. NifB family.</text>
</comment>
<dbReference type="PROSITE" id="PS01305">
    <property type="entry name" value="MOAA_NIFB_PQQE"/>
    <property type="match status" value="1"/>
</dbReference>
<keyword evidence="6" id="KW-0004">4Fe-4S</keyword>
<dbReference type="HOGENOM" id="CLU_027639_0_0_0"/>